<evidence type="ECO:0000256" key="3">
    <source>
        <dbReference type="ARBA" id="ARBA00023239"/>
    </source>
</evidence>
<organism evidence="5">
    <name type="scientific">freshwater metagenome</name>
    <dbReference type="NCBI Taxonomy" id="449393"/>
    <lineage>
        <taxon>unclassified sequences</taxon>
        <taxon>metagenomes</taxon>
        <taxon>ecological metagenomes</taxon>
    </lineage>
</organism>
<dbReference type="Pfam" id="PF00291">
    <property type="entry name" value="PALP"/>
    <property type="match status" value="1"/>
</dbReference>
<keyword evidence="3" id="KW-0456">Lyase</keyword>
<evidence type="ECO:0000259" key="4">
    <source>
        <dbReference type="Pfam" id="PF00291"/>
    </source>
</evidence>
<dbReference type="AlphaFoldDB" id="A0A6J6J1V3"/>
<comment type="cofactor">
    <cofactor evidence="1">
        <name>pyridoxal 5'-phosphate</name>
        <dbReference type="ChEBI" id="CHEBI:597326"/>
    </cofactor>
</comment>
<protein>
    <submittedName>
        <fullName evidence="5">Unannotated protein</fullName>
    </submittedName>
</protein>
<accession>A0A6J6J1V3</accession>
<dbReference type="GO" id="GO:0006567">
    <property type="term" value="P:L-threonine catabolic process"/>
    <property type="evidence" value="ECO:0007669"/>
    <property type="project" value="TreeGrafter"/>
</dbReference>
<evidence type="ECO:0000313" key="5">
    <source>
        <dbReference type="EMBL" id="CAB4630840.1"/>
    </source>
</evidence>
<dbReference type="InterPro" id="IPR050147">
    <property type="entry name" value="Ser/Thr_Dehydratase"/>
</dbReference>
<dbReference type="GO" id="GO:0009097">
    <property type="term" value="P:isoleucine biosynthetic process"/>
    <property type="evidence" value="ECO:0007669"/>
    <property type="project" value="TreeGrafter"/>
</dbReference>
<gene>
    <name evidence="5" type="ORF">UFOPK1960_00661</name>
</gene>
<dbReference type="Gene3D" id="3.40.50.1100">
    <property type="match status" value="2"/>
</dbReference>
<evidence type="ECO:0000256" key="1">
    <source>
        <dbReference type="ARBA" id="ARBA00001933"/>
    </source>
</evidence>
<sequence length="424" mass="45783">MSGLTCATCSMHVPVNTFAPWRCPNENGDRHHVLLIDEVDNLLIDDDPNPFIAFRQNMMWWQFATANAMSDENIVQLVRELDLAIADVDGTGFHFTPVTRQEKLSDELGFTALGGVWVKDETHNVAGSQKARHLMSILLHLLLAEELKLTPWASRATRPPLAISSCGNAAIAAATLAAAVNWPIDVFIPEWADGIVVDTLTKLGARIHRCPRRDNDLPGDPTVLRFREAVTAGAIPFSVQGPENALCLDGGRTIGWEMAEQLRAENLLHLTAVYVQVGGGAFAASLSRGLSESGFDVPLVAVQTAGCAPLERAWKSARDVADCASDWATHMWPWEEPPASLADGILDDETYDWVADTQQLRRTKGRVVVACEEDVVRAASIGPNLTAIQSSATGTAGLAGLLSERAVTGDSDRVALVLSGISRH</sequence>
<dbReference type="InterPro" id="IPR001926">
    <property type="entry name" value="TrpB-like_PALP"/>
</dbReference>
<dbReference type="PANTHER" id="PTHR48078:SF6">
    <property type="entry name" value="L-THREONINE DEHYDRATASE CATABOLIC TDCB"/>
    <property type="match status" value="1"/>
</dbReference>
<proteinExistence type="predicted"/>
<dbReference type="PANTHER" id="PTHR48078">
    <property type="entry name" value="THREONINE DEHYDRATASE, MITOCHONDRIAL-RELATED"/>
    <property type="match status" value="1"/>
</dbReference>
<evidence type="ECO:0000256" key="2">
    <source>
        <dbReference type="ARBA" id="ARBA00022898"/>
    </source>
</evidence>
<keyword evidence="2" id="KW-0663">Pyridoxal phosphate</keyword>
<dbReference type="GO" id="GO:0004794">
    <property type="term" value="F:threonine deaminase activity"/>
    <property type="evidence" value="ECO:0007669"/>
    <property type="project" value="TreeGrafter"/>
</dbReference>
<dbReference type="GO" id="GO:0006565">
    <property type="term" value="P:L-serine catabolic process"/>
    <property type="evidence" value="ECO:0007669"/>
    <property type="project" value="TreeGrafter"/>
</dbReference>
<dbReference type="SUPFAM" id="SSF53686">
    <property type="entry name" value="Tryptophan synthase beta subunit-like PLP-dependent enzymes"/>
    <property type="match status" value="1"/>
</dbReference>
<dbReference type="InterPro" id="IPR036052">
    <property type="entry name" value="TrpB-like_PALP_sf"/>
</dbReference>
<dbReference type="EMBL" id="CAEZVL010000083">
    <property type="protein sequence ID" value="CAB4630840.1"/>
    <property type="molecule type" value="Genomic_DNA"/>
</dbReference>
<reference evidence="5" key="1">
    <citation type="submission" date="2020-05" db="EMBL/GenBank/DDBJ databases">
        <authorList>
            <person name="Chiriac C."/>
            <person name="Salcher M."/>
            <person name="Ghai R."/>
            <person name="Kavagutti S V."/>
        </authorList>
    </citation>
    <scope>NUCLEOTIDE SEQUENCE</scope>
</reference>
<feature type="domain" description="Tryptophan synthase beta chain-like PALP" evidence="4">
    <location>
        <begin position="95"/>
        <end position="420"/>
    </location>
</feature>
<name>A0A6J6J1V3_9ZZZZ</name>
<dbReference type="GO" id="GO:0003941">
    <property type="term" value="F:L-serine ammonia-lyase activity"/>
    <property type="evidence" value="ECO:0007669"/>
    <property type="project" value="TreeGrafter"/>
</dbReference>